<reference evidence="4" key="3">
    <citation type="submission" date="2015-06" db="UniProtKB">
        <authorList>
            <consortium name="EnsemblMetazoa"/>
        </authorList>
    </citation>
    <scope>IDENTIFICATION</scope>
</reference>
<keyword evidence="2" id="KW-0812">Transmembrane</keyword>
<evidence type="ECO:0000256" key="2">
    <source>
        <dbReference type="SAM" id="Phobius"/>
    </source>
</evidence>
<organism evidence="3">
    <name type="scientific">Capitella teleta</name>
    <name type="common">Polychaete worm</name>
    <dbReference type="NCBI Taxonomy" id="283909"/>
    <lineage>
        <taxon>Eukaryota</taxon>
        <taxon>Metazoa</taxon>
        <taxon>Spiralia</taxon>
        <taxon>Lophotrochozoa</taxon>
        <taxon>Annelida</taxon>
        <taxon>Polychaeta</taxon>
        <taxon>Sedentaria</taxon>
        <taxon>Scolecida</taxon>
        <taxon>Capitellidae</taxon>
        <taxon>Capitella</taxon>
    </lineage>
</organism>
<sequence length="229" mass="24891">MSHIVHAQIMEGGAGSNSGDRMEFIYLILPIAGAFILLFVVCCCGPKVKQLFHIPKEVVTGGYRIASRHDDSELPPPPVAFEMEEELPTVTQPVFSDEITELDSGITLQRPIRGARSFSERDSGVYSAYESSVTGVSHQGTPYSGRSKSRNWSGDSQRLDDSGSCIVSIRSRTCSGDTTTNTTNPGIPEYETEDAGVCIIHKPSVVTETMISEEIGKDRNESSAEIRVS</sequence>
<evidence type="ECO:0000313" key="4">
    <source>
        <dbReference type="EnsemblMetazoa" id="CapteP214406"/>
    </source>
</evidence>
<evidence type="ECO:0000256" key="1">
    <source>
        <dbReference type="SAM" id="MobiDB-lite"/>
    </source>
</evidence>
<feature type="transmembrane region" description="Helical" evidence="2">
    <location>
        <begin position="24"/>
        <end position="44"/>
    </location>
</feature>
<evidence type="ECO:0000313" key="5">
    <source>
        <dbReference type="Proteomes" id="UP000014760"/>
    </source>
</evidence>
<protein>
    <submittedName>
        <fullName evidence="3 4">Uncharacterized protein</fullName>
    </submittedName>
</protein>
<reference evidence="5" key="1">
    <citation type="submission" date="2012-12" db="EMBL/GenBank/DDBJ databases">
        <authorList>
            <person name="Hellsten U."/>
            <person name="Grimwood J."/>
            <person name="Chapman J.A."/>
            <person name="Shapiro H."/>
            <person name="Aerts A."/>
            <person name="Otillar R.P."/>
            <person name="Terry A.Y."/>
            <person name="Boore J.L."/>
            <person name="Simakov O."/>
            <person name="Marletaz F."/>
            <person name="Cho S.-J."/>
            <person name="Edsinger-Gonzales E."/>
            <person name="Havlak P."/>
            <person name="Kuo D.-H."/>
            <person name="Larsson T."/>
            <person name="Lv J."/>
            <person name="Arendt D."/>
            <person name="Savage R."/>
            <person name="Osoegawa K."/>
            <person name="de Jong P."/>
            <person name="Lindberg D.R."/>
            <person name="Seaver E.C."/>
            <person name="Weisblat D.A."/>
            <person name="Putnam N.H."/>
            <person name="Grigoriev I.V."/>
            <person name="Rokhsar D.S."/>
        </authorList>
    </citation>
    <scope>NUCLEOTIDE SEQUENCE</scope>
    <source>
        <strain evidence="5">I ESC-2004</strain>
    </source>
</reference>
<feature type="region of interest" description="Disordered" evidence="1">
    <location>
        <begin position="135"/>
        <end position="161"/>
    </location>
</feature>
<dbReference type="Proteomes" id="UP000014760">
    <property type="component" value="Unassembled WGS sequence"/>
</dbReference>
<accession>R7TGB2</accession>
<name>R7TGB2_CAPTE</name>
<gene>
    <name evidence="3" type="ORF">CAPTEDRAFT_214406</name>
</gene>
<dbReference type="EMBL" id="KB310004">
    <property type="protein sequence ID" value="ELT92803.1"/>
    <property type="molecule type" value="Genomic_DNA"/>
</dbReference>
<proteinExistence type="predicted"/>
<feature type="compositionally biased region" description="Polar residues" evidence="1">
    <location>
        <begin position="135"/>
        <end position="156"/>
    </location>
</feature>
<keyword evidence="2" id="KW-1133">Transmembrane helix</keyword>
<dbReference type="AlphaFoldDB" id="R7TGB2"/>
<evidence type="ECO:0000313" key="3">
    <source>
        <dbReference type="EMBL" id="ELT92803.1"/>
    </source>
</evidence>
<keyword evidence="2" id="KW-0472">Membrane</keyword>
<dbReference type="EMBL" id="AMQN01002773">
    <property type="status" value="NOT_ANNOTATED_CDS"/>
    <property type="molecule type" value="Genomic_DNA"/>
</dbReference>
<reference evidence="3 5" key="2">
    <citation type="journal article" date="2013" name="Nature">
        <title>Insights into bilaterian evolution from three spiralian genomes.</title>
        <authorList>
            <person name="Simakov O."/>
            <person name="Marletaz F."/>
            <person name="Cho S.J."/>
            <person name="Edsinger-Gonzales E."/>
            <person name="Havlak P."/>
            <person name="Hellsten U."/>
            <person name="Kuo D.H."/>
            <person name="Larsson T."/>
            <person name="Lv J."/>
            <person name="Arendt D."/>
            <person name="Savage R."/>
            <person name="Osoegawa K."/>
            <person name="de Jong P."/>
            <person name="Grimwood J."/>
            <person name="Chapman J.A."/>
            <person name="Shapiro H."/>
            <person name="Aerts A."/>
            <person name="Otillar R.P."/>
            <person name="Terry A.Y."/>
            <person name="Boore J.L."/>
            <person name="Grigoriev I.V."/>
            <person name="Lindberg D.R."/>
            <person name="Seaver E.C."/>
            <person name="Weisblat D.A."/>
            <person name="Putnam N.H."/>
            <person name="Rokhsar D.S."/>
        </authorList>
    </citation>
    <scope>NUCLEOTIDE SEQUENCE</scope>
    <source>
        <strain evidence="3 5">I ESC-2004</strain>
    </source>
</reference>
<keyword evidence="5" id="KW-1185">Reference proteome</keyword>
<dbReference type="EnsemblMetazoa" id="CapteT214406">
    <property type="protein sequence ID" value="CapteP214406"/>
    <property type="gene ID" value="CapteG214406"/>
</dbReference>
<dbReference type="HOGENOM" id="CLU_1210793_0_0_1"/>